<evidence type="ECO:0000313" key="1">
    <source>
        <dbReference type="EMBL" id="MBW4708686.1"/>
    </source>
</evidence>
<name>A0A9X1FW46_9RHOB</name>
<keyword evidence="2" id="KW-1185">Reference proteome</keyword>
<accession>A0A9X1FW46</accession>
<dbReference type="EMBL" id="JAHXDN010000003">
    <property type="protein sequence ID" value="MBW4708686.1"/>
    <property type="molecule type" value="Genomic_DNA"/>
</dbReference>
<reference evidence="1" key="1">
    <citation type="submission" date="2021-07" db="EMBL/GenBank/DDBJ databases">
        <title>Roseobacter insulae sp. nov., isolated from a tidal flat.</title>
        <authorList>
            <person name="Park S."/>
            <person name="Yoon J.-H."/>
        </authorList>
    </citation>
    <scope>NUCLEOTIDE SEQUENCE</scope>
    <source>
        <strain evidence="1">YSTF-M11</strain>
    </source>
</reference>
<evidence type="ECO:0000313" key="2">
    <source>
        <dbReference type="Proteomes" id="UP001138661"/>
    </source>
</evidence>
<proteinExistence type="predicted"/>
<sequence length="293" mass="33540">MKKVAAVTMVRDDLFFLRAWLRHYGEMLGRENCTIVNHGHGPEVAELAAGCNVIGIPGDPHKNFDMKRWGLLNGLLDGLRRYYDHVVVGDVDELVIVDPETGLNLPEFLDKTPTGRVLTPLGLEVIHRIDLEMEPITDRILGPRRHVRPAPHYSKPCIVSAPARLSRGGHYAQYGELHAPEPLYLLHLKYCDFGTFTQVMNQRNAMTAQVKADPKKAAIGRHWFAETRGEDRAIFEAFAELEMIDGFNMKPLRRRMHRTWAPRDERGVQGYYHFKRPDYSTQYVLPERFSGVI</sequence>
<gene>
    <name evidence="1" type="ORF">KX928_12930</name>
</gene>
<dbReference type="Pfam" id="PF13704">
    <property type="entry name" value="Glyco_tranf_2_4"/>
    <property type="match status" value="1"/>
</dbReference>
<dbReference type="RefSeq" id="WP_219503025.1">
    <property type="nucleotide sequence ID" value="NZ_JAHXDN010000003.1"/>
</dbReference>
<dbReference type="AlphaFoldDB" id="A0A9X1FW46"/>
<comment type="caution">
    <text evidence="1">The sequence shown here is derived from an EMBL/GenBank/DDBJ whole genome shotgun (WGS) entry which is preliminary data.</text>
</comment>
<organism evidence="1 2">
    <name type="scientific">Roseobacter insulae</name>
    <dbReference type="NCBI Taxonomy" id="2859783"/>
    <lineage>
        <taxon>Bacteria</taxon>
        <taxon>Pseudomonadati</taxon>
        <taxon>Pseudomonadota</taxon>
        <taxon>Alphaproteobacteria</taxon>
        <taxon>Rhodobacterales</taxon>
        <taxon>Roseobacteraceae</taxon>
        <taxon>Roseobacter</taxon>
    </lineage>
</organism>
<protein>
    <submittedName>
        <fullName evidence="1">Glycosyltransferase family 2 protein</fullName>
    </submittedName>
</protein>
<dbReference type="Proteomes" id="UP001138661">
    <property type="component" value="Unassembled WGS sequence"/>
</dbReference>